<gene>
    <name evidence="3" type="ORF">EZS28_012334</name>
</gene>
<feature type="compositionally biased region" description="Polar residues" evidence="2">
    <location>
        <begin position="391"/>
        <end position="404"/>
    </location>
</feature>
<organism evidence="3 4">
    <name type="scientific">Streblomastix strix</name>
    <dbReference type="NCBI Taxonomy" id="222440"/>
    <lineage>
        <taxon>Eukaryota</taxon>
        <taxon>Metamonada</taxon>
        <taxon>Preaxostyla</taxon>
        <taxon>Oxymonadida</taxon>
        <taxon>Streblomastigidae</taxon>
        <taxon>Streblomastix</taxon>
    </lineage>
</organism>
<dbReference type="SUPFAM" id="SSF48371">
    <property type="entry name" value="ARM repeat"/>
    <property type="match status" value="1"/>
</dbReference>
<name>A0A5J4WCN0_9EUKA</name>
<dbReference type="GO" id="GO:0005635">
    <property type="term" value="C:nuclear envelope"/>
    <property type="evidence" value="ECO:0007669"/>
    <property type="project" value="TreeGrafter"/>
</dbReference>
<feature type="region of interest" description="Disordered" evidence="2">
    <location>
        <begin position="1016"/>
        <end position="1081"/>
    </location>
</feature>
<dbReference type="PANTHER" id="PTHR10997">
    <property type="entry name" value="IMPORTIN-7, 8, 11"/>
    <property type="match status" value="1"/>
</dbReference>
<keyword evidence="1" id="KW-0175">Coiled coil</keyword>
<evidence type="ECO:0008006" key="5">
    <source>
        <dbReference type="Google" id="ProtNLM"/>
    </source>
</evidence>
<protein>
    <recommendedName>
        <fullName evidence="5">Importin N-terminal domain-containing protein</fullName>
    </recommendedName>
</protein>
<dbReference type="Proteomes" id="UP000324800">
    <property type="component" value="Unassembled WGS sequence"/>
</dbReference>
<feature type="compositionally biased region" description="Acidic residues" evidence="2">
    <location>
        <begin position="1042"/>
        <end position="1053"/>
    </location>
</feature>
<dbReference type="AlphaFoldDB" id="A0A5J4WCN0"/>
<dbReference type="InterPro" id="IPR011989">
    <property type="entry name" value="ARM-like"/>
</dbReference>
<feature type="region of interest" description="Disordered" evidence="2">
    <location>
        <begin position="380"/>
        <end position="410"/>
    </location>
</feature>
<evidence type="ECO:0000256" key="1">
    <source>
        <dbReference type="SAM" id="Coils"/>
    </source>
</evidence>
<dbReference type="GO" id="GO:0006606">
    <property type="term" value="P:protein import into nucleus"/>
    <property type="evidence" value="ECO:0007669"/>
    <property type="project" value="TreeGrafter"/>
</dbReference>
<dbReference type="Gene3D" id="1.25.10.10">
    <property type="entry name" value="Leucine-rich Repeat Variant"/>
    <property type="match status" value="2"/>
</dbReference>
<comment type="caution">
    <text evidence="3">The sequence shown here is derived from an EMBL/GenBank/DDBJ whole genome shotgun (WGS) entry which is preliminary data.</text>
</comment>
<dbReference type="InterPro" id="IPR016024">
    <property type="entry name" value="ARM-type_fold"/>
</dbReference>
<evidence type="ECO:0000313" key="4">
    <source>
        <dbReference type="Proteomes" id="UP000324800"/>
    </source>
</evidence>
<feature type="compositionally biased region" description="Basic and acidic residues" evidence="2">
    <location>
        <begin position="1054"/>
        <end position="1072"/>
    </location>
</feature>
<feature type="compositionally biased region" description="Acidic residues" evidence="2">
    <location>
        <begin position="1019"/>
        <end position="1030"/>
    </location>
</feature>
<proteinExistence type="predicted"/>
<accession>A0A5J4WCN0</accession>
<reference evidence="3 4" key="1">
    <citation type="submission" date="2019-03" db="EMBL/GenBank/DDBJ databases">
        <title>Single cell metagenomics reveals metabolic interactions within the superorganism composed of flagellate Streblomastix strix and complex community of Bacteroidetes bacteria on its surface.</title>
        <authorList>
            <person name="Treitli S.C."/>
            <person name="Kolisko M."/>
            <person name="Husnik F."/>
            <person name="Keeling P."/>
            <person name="Hampl V."/>
        </authorList>
    </citation>
    <scope>NUCLEOTIDE SEQUENCE [LARGE SCALE GENOMIC DNA]</scope>
    <source>
        <strain evidence="3">ST1C</strain>
    </source>
</reference>
<sequence>MSSLTLSQCAQFFSDSSPKQPNDIAIYEKALTAMLDQPGCASEIIRLIGELASHTVHEPGDAGILTFFSILLKKIIKEHWDKGKVVFREPELTEQEKAFVRDNAFILLRISIPSVQNTISSCISSIMKQDWPQAWREGMQKILSIVPEQGSLLCLETICEDLGIDLCGLPEARSECEAIFKLAHGLIIGHEQKIKNDVIIQSIQEIARTSVAIIKLQDLNIYNEDEMDAYDEDEFNISLNLSVRGLARELLHKFIQLGYEEEQRKEQIRKNKERKEKEKMGIYQGDEIIPHVFIQFLQSQMGQSQAVEKKIEDIVLDFIIQSFQQSVQSGDAILQEATISAANVLFIERNVALINQEEEYDEEEELENELAQQIMYGTSGKKNNRSKVKKSQNQINKTQQSGIEMNQEERRRQADQIECAEAKGLIQQFCNIQSSPALQYFQQLQSTPVTPDQQTPPLSQLIHHSLLLSSQITTSAKLCKRFDGELINWMIEQQMFSVIKINAIRSLTYLCARGKLGDINNVRQVFLLQKQGQQLPNLKNEDIRRGILMSNTGRIVSALCSIDINTIEKEEQEALGETIGWFCDIERGEQTFQLIHTVAPFLLRIWKKNRTNVNALFLIPDFFSQLARCEYPGSLLLIQKTLFDPLVNKLEKLLKKKILEGAQKEEARKQVEQVENQAVQMENQVQTLQLQYQQQQQTEGDDVDEGEMAGYFSAAVEIFQNIFIPEQISQLNDGQVTEGQNQIDRLMNMKGILAVQRALVFIRMQSDNFLDAQQHSQIPQTGSGVWDCTRGANNNIVEQGNNVTEALEPVQSLVSLLITMLGKDRDPEEVVPCGQYARAIFRRLTPQLQEKKLELQLMSVLVERMIQTKSNNLAVSLCQSVFLDLVWTNTAQFINMLKQTPPIADDSLIYPTTPTSLLQQFLSKWCELQADIRGSFQIKQAAAASQKLCMMWDADVNNLPVKGDIILEPETETGISVRTRSMTKARPDQYTVIPFINKVIKQTIALYFEEVESRKKLGEEEDDEDDDEEDGIGKDNDNTKESDEDDDEEDDTDDYIKQLHGDDNPNIHYRDLENEDDSGPEYNQLRQITTMQLCEVFVKELYQRIGNDIGKLSFLPVEQKRFLIILEKAQATQSTQS</sequence>
<feature type="coiled-coil region" evidence="1">
    <location>
        <begin position="657"/>
        <end position="698"/>
    </location>
</feature>
<dbReference type="OrthoDB" id="431626at2759"/>
<evidence type="ECO:0000256" key="2">
    <source>
        <dbReference type="SAM" id="MobiDB-lite"/>
    </source>
</evidence>
<dbReference type="EMBL" id="SNRW01002646">
    <property type="protein sequence ID" value="KAA6392139.1"/>
    <property type="molecule type" value="Genomic_DNA"/>
</dbReference>
<dbReference type="GO" id="GO:0005829">
    <property type="term" value="C:cytosol"/>
    <property type="evidence" value="ECO:0007669"/>
    <property type="project" value="TreeGrafter"/>
</dbReference>
<feature type="compositionally biased region" description="Basic and acidic residues" evidence="2">
    <location>
        <begin position="1031"/>
        <end position="1041"/>
    </location>
</feature>
<evidence type="ECO:0000313" key="3">
    <source>
        <dbReference type="EMBL" id="KAA6392139.1"/>
    </source>
</evidence>